<dbReference type="Gene3D" id="3.40.50.720">
    <property type="entry name" value="NAD(P)-binding Rossmann-like Domain"/>
    <property type="match status" value="1"/>
</dbReference>
<dbReference type="Pfam" id="PF10728">
    <property type="entry name" value="DUF2520"/>
    <property type="match status" value="1"/>
</dbReference>
<evidence type="ECO:0000313" key="4">
    <source>
        <dbReference type="EMBL" id="MBB2900785.1"/>
    </source>
</evidence>
<dbReference type="InterPro" id="IPR037108">
    <property type="entry name" value="TM1727-like_C_sf"/>
</dbReference>
<name>A0A7W4TKW5_KINRA</name>
<evidence type="ECO:0000313" key="5">
    <source>
        <dbReference type="Proteomes" id="UP000533269"/>
    </source>
</evidence>
<evidence type="ECO:0000256" key="1">
    <source>
        <dbReference type="SAM" id="MobiDB-lite"/>
    </source>
</evidence>
<protein>
    <submittedName>
        <fullName evidence="4">Putative short-subunit dehydrogenase-like oxidoreductase (DUF2520 family)</fullName>
    </submittedName>
</protein>
<dbReference type="EMBL" id="JACHVY010000001">
    <property type="protein sequence ID" value="MBB2900785.1"/>
    <property type="molecule type" value="Genomic_DNA"/>
</dbReference>
<proteinExistence type="predicted"/>
<dbReference type="InterPro" id="IPR018931">
    <property type="entry name" value="DUF2520"/>
</dbReference>
<dbReference type="AlphaFoldDB" id="A0A7W4TKW5"/>
<dbReference type="RefSeq" id="WP_183390882.1">
    <property type="nucleotide sequence ID" value="NZ_JACHVY010000001.1"/>
</dbReference>
<dbReference type="InterPro" id="IPR036291">
    <property type="entry name" value="NAD(P)-bd_dom_sf"/>
</dbReference>
<dbReference type="InterPro" id="IPR008927">
    <property type="entry name" value="6-PGluconate_DH-like_C_sf"/>
</dbReference>
<dbReference type="PANTHER" id="PTHR40459:SF1">
    <property type="entry name" value="CONSERVED HYPOTHETICAL ALANINE AND LEUCINE RICH PROTEIN"/>
    <property type="match status" value="1"/>
</dbReference>
<dbReference type="PANTHER" id="PTHR40459">
    <property type="entry name" value="CONSERVED HYPOTHETICAL ALANINE AND LEUCINE RICH PROTEIN"/>
    <property type="match status" value="1"/>
</dbReference>
<accession>A0A7W4TKW5</accession>
<reference evidence="4 5" key="1">
    <citation type="submission" date="2020-08" db="EMBL/GenBank/DDBJ databases">
        <title>The Agave Microbiome: Exploring the role of microbial communities in plant adaptations to desert environments.</title>
        <authorList>
            <person name="Partida-Martinez L.P."/>
        </authorList>
    </citation>
    <scope>NUCLEOTIDE SEQUENCE [LARGE SCALE GENOMIC DNA]</scope>
    <source>
        <strain evidence="4 5">AS2.23</strain>
    </source>
</reference>
<dbReference type="Gene3D" id="1.10.1040.20">
    <property type="entry name" value="ProC-like, C-terminal domain"/>
    <property type="match status" value="1"/>
</dbReference>
<feature type="domain" description="DUF2520" evidence="3">
    <location>
        <begin position="140"/>
        <end position="262"/>
    </location>
</feature>
<evidence type="ECO:0000259" key="2">
    <source>
        <dbReference type="Pfam" id="PF10727"/>
    </source>
</evidence>
<dbReference type="SUPFAM" id="SSF51735">
    <property type="entry name" value="NAD(P)-binding Rossmann-fold domains"/>
    <property type="match status" value="1"/>
</dbReference>
<dbReference type="Pfam" id="PF10727">
    <property type="entry name" value="Rossmann-like"/>
    <property type="match status" value="1"/>
</dbReference>
<organism evidence="4 5">
    <name type="scientific">Kineococcus radiotolerans</name>
    <dbReference type="NCBI Taxonomy" id="131568"/>
    <lineage>
        <taxon>Bacteria</taxon>
        <taxon>Bacillati</taxon>
        <taxon>Actinomycetota</taxon>
        <taxon>Actinomycetes</taxon>
        <taxon>Kineosporiales</taxon>
        <taxon>Kineosporiaceae</taxon>
        <taxon>Kineococcus</taxon>
    </lineage>
</organism>
<sequence>MGSQAGRLDVAVVGAGRVGPVLGAAMRAAGHRITGVAARTRGAAERVEALLPDVPWIEPAEAFAADLVLLAVPDDVLGPLVADLAPHVRPGQLVVHTCGRHGTGVLDPAAARGALPLALHPAMTFTGTSLDLQRLLGAAVAVTSSAVLAPVADALVREWGCTPVGVAEGDRALYHASLAHGSNHLVTLVAQALDAARAAVGEDAGRVLRPLLQAALDNALDRGDDALTGPVARGDAGTVATHLGVLVAHDPGTAATYAQLAGAAADRAQASGRLPDAPAEAVRAAIETATSTAARPAPPAPGEP</sequence>
<dbReference type="Proteomes" id="UP000533269">
    <property type="component" value="Unassembled WGS sequence"/>
</dbReference>
<reference evidence="4 5" key="2">
    <citation type="submission" date="2020-08" db="EMBL/GenBank/DDBJ databases">
        <authorList>
            <person name="Partida-Martinez L."/>
            <person name="Huntemann M."/>
            <person name="Clum A."/>
            <person name="Wang J."/>
            <person name="Palaniappan K."/>
            <person name="Ritter S."/>
            <person name="Chen I.-M."/>
            <person name="Stamatis D."/>
            <person name="Reddy T."/>
            <person name="O'Malley R."/>
            <person name="Daum C."/>
            <person name="Shapiro N."/>
            <person name="Ivanova N."/>
            <person name="Kyrpides N."/>
            <person name="Woyke T."/>
        </authorList>
    </citation>
    <scope>NUCLEOTIDE SEQUENCE [LARGE SCALE GENOMIC DNA]</scope>
    <source>
        <strain evidence="4 5">AS2.23</strain>
    </source>
</reference>
<gene>
    <name evidence="4" type="ORF">FHR75_001573</name>
</gene>
<dbReference type="SUPFAM" id="SSF48179">
    <property type="entry name" value="6-phosphogluconate dehydrogenase C-terminal domain-like"/>
    <property type="match status" value="1"/>
</dbReference>
<feature type="region of interest" description="Disordered" evidence="1">
    <location>
        <begin position="271"/>
        <end position="304"/>
    </location>
</feature>
<comment type="caution">
    <text evidence="4">The sequence shown here is derived from an EMBL/GenBank/DDBJ whole genome shotgun (WGS) entry which is preliminary data.</text>
</comment>
<dbReference type="InterPro" id="IPR019665">
    <property type="entry name" value="OxRdtase/DH_put_Rossmann_dom"/>
</dbReference>
<feature type="domain" description="Putative oxidoreductase/dehydrogenase Rossmann-like" evidence="2">
    <location>
        <begin position="4"/>
        <end position="121"/>
    </location>
</feature>
<evidence type="ECO:0000259" key="3">
    <source>
        <dbReference type="Pfam" id="PF10728"/>
    </source>
</evidence>